<dbReference type="InterPro" id="IPR047046">
    <property type="entry name" value="YpjD/YvdC"/>
</dbReference>
<dbReference type="Proteomes" id="UP000217465">
    <property type="component" value="Unassembled WGS sequence"/>
</dbReference>
<evidence type="ECO:0000313" key="2">
    <source>
        <dbReference type="EMBL" id="MDT2732704.1"/>
    </source>
</evidence>
<reference evidence="3 4" key="1">
    <citation type="submission" date="2016-06" db="EMBL/GenBank/DDBJ databases">
        <authorList>
            <person name="Haines A.N."/>
            <person name="Council K.R."/>
        </authorList>
    </citation>
    <scope>NUCLEOTIDE SEQUENCE [LARGE SCALE GENOMIC DNA]</scope>
    <source>
        <strain evidence="3 4">SP158-29</strain>
    </source>
</reference>
<dbReference type="GeneID" id="61421414"/>
<feature type="domain" description="NTP pyrophosphohydrolase MazG-like" evidence="1">
    <location>
        <begin position="30"/>
        <end position="102"/>
    </location>
</feature>
<name>A0A0E2UQT8_9STRE</name>
<dbReference type="EMBL" id="NSGR01000010">
    <property type="protein sequence ID" value="PCH10699.1"/>
    <property type="molecule type" value="Genomic_DNA"/>
</dbReference>
<dbReference type="Proteomes" id="UP001180515">
    <property type="component" value="Unassembled WGS sequence"/>
</dbReference>
<evidence type="ECO:0000313" key="3">
    <source>
        <dbReference type="EMBL" id="PCH10699.1"/>
    </source>
</evidence>
<keyword evidence="3" id="KW-0378">Hydrolase</keyword>
<sequence>MDIKAYQQWVSDFYKKRHWYQYNPFIRSNFLTEEVGELAQAIRKYEIGRDRPDETTRTERENLEDIKEELGDVLDNIFILADLYQISLEDIVQAHKTKLEKRFEE</sequence>
<dbReference type="InterPro" id="IPR011411">
    <property type="entry name" value="MazG-related_YvdC"/>
</dbReference>
<dbReference type="PANTHER" id="PTHR42692:SF2">
    <property type="entry name" value="IG HYPOTHETICAL 16995"/>
    <property type="match status" value="1"/>
</dbReference>
<reference evidence="2" key="2">
    <citation type="submission" date="2023-03" db="EMBL/GenBank/DDBJ databases">
        <authorList>
            <person name="Shen W."/>
            <person name="Cai J."/>
        </authorList>
    </citation>
    <scope>NUCLEOTIDE SEQUENCE</scope>
    <source>
        <strain evidence="2">P82-2</strain>
    </source>
</reference>
<dbReference type="Gene3D" id="1.10.287.1080">
    <property type="entry name" value="MazG-like"/>
    <property type="match status" value="1"/>
</dbReference>
<comment type="caution">
    <text evidence="3">The sequence shown here is derived from an EMBL/GenBank/DDBJ whole genome shotgun (WGS) entry which is preliminary data.</text>
</comment>
<dbReference type="PIRSF" id="PIRSF036521">
    <property type="entry name" value="UCP036521_pph"/>
    <property type="match status" value="1"/>
</dbReference>
<dbReference type="RefSeq" id="WP_003105066.1">
    <property type="nucleotide sequence ID" value="NZ_BAWT01000004.1"/>
</dbReference>
<dbReference type="AlphaFoldDB" id="A0A0E2UQT8"/>
<dbReference type="GO" id="GO:0016787">
    <property type="term" value="F:hydrolase activity"/>
    <property type="evidence" value="ECO:0007669"/>
    <property type="project" value="UniProtKB-KW"/>
</dbReference>
<dbReference type="EMBL" id="JARQAG010000029">
    <property type="protein sequence ID" value="MDT2732704.1"/>
    <property type="molecule type" value="Genomic_DNA"/>
</dbReference>
<accession>A0A0E2UQT8</accession>
<dbReference type="PANTHER" id="PTHR42692">
    <property type="entry name" value="NUCLEOTIDE PYROPHOSPHOHYDROLASE"/>
    <property type="match status" value="1"/>
</dbReference>
<evidence type="ECO:0000313" key="4">
    <source>
        <dbReference type="Proteomes" id="UP000217465"/>
    </source>
</evidence>
<dbReference type="CDD" id="cd11523">
    <property type="entry name" value="NTP-PPase"/>
    <property type="match status" value="1"/>
</dbReference>
<evidence type="ECO:0000259" key="1">
    <source>
        <dbReference type="Pfam" id="PF03819"/>
    </source>
</evidence>
<proteinExistence type="predicted"/>
<protein>
    <submittedName>
        <fullName evidence="3">MazG nucleotide pyrophosphohydrolase domain protein</fullName>
    </submittedName>
    <submittedName>
        <fullName evidence="2">MazG-like family protein</fullName>
    </submittedName>
</protein>
<dbReference type="InterPro" id="IPR004518">
    <property type="entry name" value="MazG-like_dom"/>
</dbReference>
<dbReference type="Pfam" id="PF03819">
    <property type="entry name" value="MazG"/>
    <property type="match status" value="1"/>
</dbReference>
<organism evidence="3 4">
    <name type="scientific">Streptococcus parauberis</name>
    <dbReference type="NCBI Taxonomy" id="1348"/>
    <lineage>
        <taxon>Bacteria</taxon>
        <taxon>Bacillati</taxon>
        <taxon>Bacillota</taxon>
        <taxon>Bacilli</taxon>
        <taxon>Lactobacillales</taxon>
        <taxon>Streptococcaceae</taxon>
        <taxon>Streptococcus</taxon>
    </lineage>
</organism>
<gene>
    <name evidence="3" type="ORF">A9Y57_01989</name>
    <name evidence="2" type="ORF">P7G31_10855</name>
</gene>
<dbReference type="SUPFAM" id="SSF101386">
    <property type="entry name" value="all-alpha NTP pyrophosphatases"/>
    <property type="match status" value="1"/>
</dbReference>